<protein>
    <submittedName>
        <fullName evidence="2">Putative aldo/keto reductase</fullName>
    </submittedName>
</protein>
<dbReference type="InterPro" id="IPR036812">
    <property type="entry name" value="NAD(P)_OxRdtase_dom_sf"/>
</dbReference>
<dbReference type="AlphaFoldDB" id="A0A1Y2KBC2"/>
<name>A0A1Y2KBC2_9PROT</name>
<dbReference type="PANTHER" id="PTHR43827:SF8">
    <property type="entry name" value="ALDO_KETO REDUCTASE FAMILY PROTEIN"/>
    <property type="match status" value="1"/>
</dbReference>
<feature type="domain" description="NADP-dependent oxidoreductase" evidence="1">
    <location>
        <begin position="25"/>
        <end position="206"/>
    </location>
</feature>
<sequence>MTTPPAHWKTTHANVALPPMVYGTAWKKERTAALVEQALRAGFRGIDTACQPKHYYESGVGDGIAAAIQAGVCARSDLYIQSKFTPLRGQDPANVPYDPNAPLTEQVTQSFAVSLKNLRVEQLDGLVLHSPLATETEFTEVWRALEGIHADGGARQLGISNCYDVNVFKWLWANAQVKPAILQNRFYDKSGYDVELRAFCREHGVTYQSFWTLTANPHILQHKSVVALAQEMGCAPAQILFRWLNQSGAVPLTGTTSPQHMAEDLAFTEFELTAEQMTQIAGVIGIAA</sequence>
<reference evidence="2 3" key="1">
    <citation type="journal article" date="2016" name="BMC Genomics">
        <title>Combined genomic and structural analyses of a cultured magnetotactic bacterium reveals its niche adaptation to a dynamic environment.</title>
        <authorList>
            <person name="Araujo A.C."/>
            <person name="Morillo V."/>
            <person name="Cypriano J."/>
            <person name="Teixeira L.C."/>
            <person name="Leao P."/>
            <person name="Lyra S."/>
            <person name="Almeida L.G."/>
            <person name="Bazylinski D.A."/>
            <person name="Vasconcellos A.T."/>
            <person name="Abreu F."/>
            <person name="Lins U."/>
        </authorList>
    </citation>
    <scope>NUCLEOTIDE SEQUENCE [LARGE SCALE GENOMIC DNA]</scope>
    <source>
        <strain evidence="2 3">IT-1</strain>
    </source>
</reference>
<dbReference type="InterPro" id="IPR023210">
    <property type="entry name" value="NADP_OxRdtase_dom"/>
</dbReference>
<proteinExistence type="predicted"/>
<organism evidence="2 3">
    <name type="scientific">Magnetofaba australis IT-1</name>
    <dbReference type="NCBI Taxonomy" id="1434232"/>
    <lineage>
        <taxon>Bacteria</taxon>
        <taxon>Pseudomonadati</taxon>
        <taxon>Pseudomonadota</taxon>
        <taxon>Magnetococcia</taxon>
        <taxon>Magnetococcales</taxon>
        <taxon>Magnetococcaceae</taxon>
        <taxon>Magnetofaba</taxon>
    </lineage>
</organism>
<dbReference type="STRING" id="1434232.MAIT1_03846"/>
<accession>A0A1Y2KBC2</accession>
<evidence type="ECO:0000313" key="3">
    <source>
        <dbReference type="Proteomes" id="UP000194003"/>
    </source>
</evidence>
<dbReference type="Proteomes" id="UP000194003">
    <property type="component" value="Unassembled WGS sequence"/>
</dbReference>
<dbReference type="RefSeq" id="WP_085441174.1">
    <property type="nucleotide sequence ID" value="NZ_LVJN01000015.1"/>
</dbReference>
<evidence type="ECO:0000313" key="2">
    <source>
        <dbReference type="EMBL" id="OSM07224.1"/>
    </source>
</evidence>
<dbReference type="Pfam" id="PF00248">
    <property type="entry name" value="Aldo_ket_red"/>
    <property type="match status" value="2"/>
</dbReference>
<dbReference type="CDD" id="cd19071">
    <property type="entry name" value="AKR_AKR1-5-like"/>
    <property type="match status" value="1"/>
</dbReference>
<gene>
    <name evidence="2" type="ORF">MAIT1_03846</name>
</gene>
<feature type="domain" description="NADP-dependent oxidoreductase" evidence="1">
    <location>
        <begin position="225"/>
        <end position="282"/>
    </location>
</feature>
<dbReference type="PRINTS" id="PR00069">
    <property type="entry name" value="ALDKETRDTASE"/>
</dbReference>
<dbReference type="Gene3D" id="3.20.20.100">
    <property type="entry name" value="NADP-dependent oxidoreductase domain"/>
    <property type="match status" value="1"/>
</dbReference>
<comment type="caution">
    <text evidence="2">The sequence shown here is derived from an EMBL/GenBank/DDBJ whole genome shotgun (WGS) entry which is preliminary data.</text>
</comment>
<keyword evidence="3" id="KW-1185">Reference proteome</keyword>
<evidence type="ECO:0000259" key="1">
    <source>
        <dbReference type="Pfam" id="PF00248"/>
    </source>
</evidence>
<dbReference type="PANTHER" id="PTHR43827">
    <property type="entry name" value="2,5-DIKETO-D-GLUCONIC ACID REDUCTASE"/>
    <property type="match status" value="1"/>
</dbReference>
<dbReference type="OrthoDB" id="9768793at2"/>
<dbReference type="EMBL" id="LVJN01000015">
    <property type="protein sequence ID" value="OSM07224.1"/>
    <property type="molecule type" value="Genomic_DNA"/>
</dbReference>
<dbReference type="InterPro" id="IPR020471">
    <property type="entry name" value="AKR"/>
</dbReference>
<dbReference type="GO" id="GO:0016491">
    <property type="term" value="F:oxidoreductase activity"/>
    <property type="evidence" value="ECO:0007669"/>
    <property type="project" value="InterPro"/>
</dbReference>
<dbReference type="SUPFAM" id="SSF51430">
    <property type="entry name" value="NAD(P)-linked oxidoreductase"/>
    <property type="match status" value="1"/>
</dbReference>